<organism evidence="3 4">
    <name type="scientific">Limnoglobus roseus</name>
    <dbReference type="NCBI Taxonomy" id="2598579"/>
    <lineage>
        <taxon>Bacteria</taxon>
        <taxon>Pseudomonadati</taxon>
        <taxon>Planctomycetota</taxon>
        <taxon>Planctomycetia</taxon>
        <taxon>Gemmatales</taxon>
        <taxon>Gemmataceae</taxon>
        <taxon>Limnoglobus</taxon>
    </lineage>
</organism>
<dbReference type="InterPro" id="IPR013538">
    <property type="entry name" value="ASHA1/2-like_C"/>
</dbReference>
<dbReference type="Proteomes" id="UP000324974">
    <property type="component" value="Chromosome"/>
</dbReference>
<comment type="similarity">
    <text evidence="1">Belongs to the AHA1 family.</text>
</comment>
<dbReference type="KEGG" id="lrs:PX52LOC_02942"/>
<sequence length="153" mass="17542">MAESRFVYVTYIRTTPERLWQALTDPAFTLQYWCACTLDSEWTPGSAWQITMPDGNVADSGEVLEADPHKRLVLRWRNEFRPELREEGYSRLTYELEPAGTSVKLTVVHEMDKPDSKLIGAVSNGWPHILASLKSLLETGESLEETRKWPKSK</sequence>
<evidence type="ECO:0000313" key="3">
    <source>
        <dbReference type="EMBL" id="QEL16004.1"/>
    </source>
</evidence>
<reference evidence="4" key="1">
    <citation type="submission" date="2019-08" db="EMBL/GenBank/DDBJ databases">
        <title>Limnoglobus roseus gen. nov., sp. nov., a novel freshwater planctomycete with a giant genome from the family Gemmataceae.</title>
        <authorList>
            <person name="Kulichevskaya I.S."/>
            <person name="Naumoff D.G."/>
            <person name="Miroshnikov K."/>
            <person name="Ivanova A."/>
            <person name="Philippov D.A."/>
            <person name="Hakobyan A."/>
            <person name="Rijpstra I.C."/>
            <person name="Sinninghe Damste J.S."/>
            <person name="Liesack W."/>
            <person name="Dedysh S.N."/>
        </authorList>
    </citation>
    <scope>NUCLEOTIDE SEQUENCE [LARGE SCALE GENOMIC DNA]</scope>
    <source>
        <strain evidence="4">PX52</strain>
    </source>
</reference>
<proteinExistence type="inferred from homology"/>
<protein>
    <submittedName>
        <fullName evidence="3">ATPase</fullName>
    </submittedName>
</protein>
<dbReference type="OrthoDB" id="9800600at2"/>
<dbReference type="Pfam" id="PF08327">
    <property type="entry name" value="AHSA1"/>
    <property type="match status" value="1"/>
</dbReference>
<evidence type="ECO:0000256" key="1">
    <source>
        <dbReference type="ARBA" id="ARBA00006817"/>
    </source>
</evidence>
<keyword evidence="4" id="KW-1185">Reference proteome</keyword>
<evidence type="ECO:0000259" key="2">
    <source>
        <dbReference type="Pfam" id="PF08327"/>
    </source>
</evidence>
<dbReference type="EMBL" id="CP042425">
    <property type="protein sequence ID" value="QEL16004.1"/>
    <property type="molecule type" value="Genomic_DNA"/>
</dbReference>
<feature type="domain" description="Activator of Hsp90 ATPase homologue 1/2-like C-terminal" evidence="2">
    <location>
        <begin position="14"/>
        <end position="138"/>
    </location>
</feature>
<dbReference type="AlphaFoldDB" id="A0A5C1AFT2"/>
<accession>A0A5C1AFT2</accession>
<gene>
    <name evidence="3" type="ORF">PX52LOC_02942</name>
</gene>
<dbReference type="SUPFAM" id="SSF55961">
    <property type="entry name" value="Bet v1-like"/>
    <property type="match status" value="1"/>
</dbReference>
<dbReference type="InterPro" id="IPR023393">
    <property type="entry name" value="START-like_dom_sf"/>
</dbReference>
<dbReference type="Gene3D" id="3.30.530.20">
    <property type="match status" value="1"/>
</dbReference>
<dbReference type="CDD" id="cd08893">
    <property type="entry name" value="SRPBCC_CalC_Aha1-like_GntR-HTH"/>
    <property type="match status" value="1"/>
</dbReference>
<evidence type="ECO:0000313" key="4">
    <source>
        <dbReference type="Proteomes" id="UP000324974"/>
    </source>
</evidence>
<dbReference type="RefSeq" id="WP_149110771.1">
    <property type="nucleotide sequence ID" value="NZ_CP042425.1"/>
</dbReference>
<name>A0A5C1AFT2_9BACT</name>